<dbReference type="Proteomes" id="UP000033684">
    <property type="component" value="Unassembled WGS sequence"/>
</dbReference>
<organism evidence="1 2">
    <name type="scientific">Methylocucumis oryzae</name>
    <dbReference type="NCBI Taxonomy" id="1632867"/>
    <lineage>
        <taxon>Bacteria</taxon>
        <taxon>Pseudomonadati</taxon>
        <taxon>Pseudomonadota</taxon>
        <taxon>Gammaproteobacteria</taxon>
        <taxon>Methylococcales</taxon>
        <taxon>Methylococcaceae</taxon>
        <taxon>Methylocucumis</taxon>
    </lineage>
</organism>
<evidence type="ECO:0000313" key="2">
    <source>
        <dbReference type="Proteomes" id="UP000033684"/>
    </source>
</evidence>
<comment type="caution">
    <text evidence="1">The sequence shown here is derived from an EMBL/GenBank/DDBJ whole genome shotgun (WGS) entry which is preliminary data.</text>
</comment>
<dbReference type="OrthoDB" id="9814022at2"/>
<evidence type="ECO:0000313" key="1">
    <source>
        <dbReference type="EMBL" id="KJV07139.1"/>
    </source>
</evidence>
<accession>A0A0F3INJ8</accession>
<keyword evidence="2" id="KW-1185">Reference proteome</keyword>
<protein>
    <submittedName>
        <fullName evidence="1">Uncharacterized protein</fullName>
    </submittedName>
</protein>
<dbReference type="AlphaFoldDB" id="A0A0F3INJ8"/>
<sequence>MARNEMPTPPCMECNKTARWLCMECIYEHDESGFLCNEHADSHEHDEYGEPIELVNSPRMGMCGYEGPAETPY</sequence>
<reference evidence="1 2" key="2">
    <citation type="journal article" date="2016" name="Microb. Ecol.">
        <title>Genome Characteristics of a Novel Type I Methanotroph (Sn10-6) Isolated from a Flooded Indian Rice Field.</title>
        <authorList>
            <person name="Rahalkar M.C."/>
            <person name="Pandit P.S."/>
            <person name="Dhakephalkar P.K."/>
            <person name="Pore S."/>
            <person name="Arora P."/>
            <person name="Kapse N."/>
        </authorList>
    </citation>
    <scope>NUCLEOTIDE SEQUENCE [LARGE SCALE GENOMIC DNA]</scope>
    <source>
        <strain evidence="1 2">Sn10-6</strain>
    </source>
</reference>
<dbReference type="RefSeq" id="WP_131655485.1">
    <property type="nucleotide sequence ID" value="NZ_LAJX01000058.1"/>
</dbReference>
<gene>
    <name evidence="1" type="ORF">VZ94_06740</name>
</gene>
<reference evidence="2" key="1">
    <citation type="submission" date="2015-03" db="EMBL/GenBank/DDBJ databases">
        <title>Draft genome sequence of a novel methanotroph (Sn10-6) isolated from flooded ricefield rhizosphere in India.</title>
        <authorList>
            <person name="Pandit P.S."/>
            <person name="Pore S.D."/>
            <person name="Arora P."/>
            <person name="Kapse N.G."/>
            <person name="Dhakephalkar P.K."/>
            <person name="Rahalkar M.C."/>
        </authorList>
    </citation>
    <scope>NUCLEOTIDE SEQUENCE [LARGE SCALE GENOMIC DNA]</scope>
    <source>
        <strain evidence="2">Sn10-6</strain>
    </source>
</reference>
<dbReference type="EMBL" id="LAJX01000058">
    <property type="protein sequence ID" value="KJV07139.1"/>
    <property type="molecule type" value="Genomic_DNA"/>
</dbReference>
<name>A0A0F3INJ8_9GAMM</name>
<proteinExistence type="predicted"/>